<feature type="transmembrane region" description="Helical" evidence="16">
    <location>
        <begin position="6"/>
        <end position="23"/>
    </location>
</feature>
<evidence type="ECO:0000256" key="9">
    <source>
        <dbReference type="ARBA" id="ARBA00023136"/>
    </source>
</evidence>
<dbReference type="SUPFAM" id="SSF158442">
    <property type="entry name" value="DsbB-like"/>
    <property type="match status" value="1"/>
</dbReference>
<dbReference type="Pfam" id="PF02600">
    <property type="entry name" value="DsbB"/>
    <property type="match status" value="1"/>
</dbReference>
<keyword evidence="9 16" id="KW-0472">Membrane</keyword>
<comment type="similarity">
    <text evidence="13">Belongs to the DsbB family. DsbI subfamily.</text>
</comment>
<reference evidence="17 18" key="1">
    <citation type="submission" date="2023-04" db="EMBL/GenBank/DDBJ databases">
        <title>Complete genome sequence of Alisedimentitalea scapharcae.</title>
        <authorList>
            <person name="Rong J.-C."/>
            <person name="Yi M.-L."/>
            <person name="Zhao Q."/>
        </authorList>
    </citation>
    <scope>NUCLEOTIDE SEQUENCE [LARGE SCALE GENOMIC DNA]</scope>
    <source>
        <strain evidence="17 18">KCTC 42119</strain>
    </source>
</reference>
<dbReference type="Proteomes" id="UP001623232">
    <property type="component" value="Chromosome"/>
</dbReference>
<organism evidence="17 18">
    <name type="scientific">Aliisedimentitalea scapharcae</name>
    <dbReference type="NCBI Taxonomy" id="1524259"/>
    <lineage>
        <taxon>Bacteria</taxon>
        <taxon>Pseudomonadati</taxon>
        <taxon>Pseudomonadota</taxon>
        <taxon>Alphaproteobacteria</taxon>
        <taxon>Rhodobacterales</taxon>
        <taxon>Roseobacteraceae</taxon>
        <taxon>Aliisedimentitalea</taxon>
    </lineage>
</organism>
<evidence type="ECO:0000256" key="11">
    <source>
        <dbReference type="ARBA" id="ARBA00023284"/>
    </source>
</evidence>
<keyword evidence="3" id="KW-1003">Cell membrane</keyword>
<evidence type="ECO:0000256" key="5">
    <source>
        <dbReference type="ARBA" id="ARBA00022692"/>
    </source>
</evidence>
<evidence type="ECO:0000256" key="3">
    <source>
        <dbReference type="ARBA" id="ARBA00022475"/>
    </source>
</evidence>
<evidence type="ECO:0000256" key="2">
    <source>
        <dbReference type="ARBA" id="ARBA00022448"/>
    </source>
</evidence>
<feature type="transmembrane region" description="Helical" evidence="16">
    <location>
        <begin position="129"/>
        <end position="147"/>
    </location>
</feature>
<comment type="function">
    <text evidence="12">Required for disulfide bond formation in some proteins. Part of a redox system composed of DsbI and DsbL that mediates formation of an essential disulfide bond in AssT.</text>
</comment>
<evidence type="ECO:0000256" key="7">
    <source>
        <dbReference type="ARBA" id="ARBA00022989"/>
    </source>
</evidence>
<sequence>MQRILIVIAALGSAGLLLGALGFQYLGDMAPCKMCYWQRYPHAAAVGIGGLALLFGGALLPWLGALAALTTAGIGVYHTGVERGFWEGPTTCTSGPVTDLTPQQLMEQIMTAPLARCDEVPWEMFTLSMASWNAIASFGLAAVWIAVANHARKGRG</sequence>
<evidence type="ECO:0000256" key="1">
    <source>
        <dbReference type="ARBA" id="ARBA00004429"/>
    </source>
</evidence>
<name>A0ABZ2XZ04_9RHOB</name>
<keyword evidence="4" id="KW-0997">Cell inner membrane</keyword>
<keyword evidence="8" id="KW-0560">Oxidoreductase</keyword>
<keyword evidence="11" id="KW-0676">Redox-active center</keyword>
<gene>
    <name evidence="17" type="ORF">QEZ52_10295</name>
</gene>
<keyword evidence="6" id="KW-0249">Electron transport</keyword>
<dbReference type="PIRSF" id="PIRSF033913">
    <property type="entry name" value="S-S_format_DsbB"/>
    <property type="match status" value="1"/>
</dbReference>
<protein>
    <recommendedName>
        <fullName evidence="15">Putative protein-disulfide oxidoreductase DsbI</fullName>
    </recommendedName>
</protein>
<dbReference type="InterPro" id="IPR024199">
    <property type="entry name" value="Uncharacterised_DsbB"/>
</dbReference>
<keyword evidence="7 16" id="KW-1133">Transmembrane helix</keyword>
<dbReference type="PANTHER" id="PTHR36570">
    <property type="entry name" value="DISULFIDE BOND FORMATION PROTEIN B"/>
    <property type="match status" value="1"/>
</dbReference>
<evidence type="ECO:0000256" key="13">
    <source>
        <dbReference type="ARBA" id="ARBA00038060"/>
    </source>
</evidence>
<evidence type="ECO:0000256" key="12">
    <source>
        <dbReference type="ARBA" id="ARBA00037310"/>
    </source>
</evidence>
<evidence type="ECO:0000256" key="16">
    <source>
        <dbReference type="SAM" id="Phobius"/>
    </source>
</evidence>
<dbReference type="Gene3D" id="1.20.1550.10">
    <property type="entry name" value="DsbB-like"/>
    <property type="match status" value="1"/>
</dbReference>
<dbReference type="PANTHER" id="PTHR36570:SF1">
    <property type="entry name" value="PROTEIN-DISULFIDE OXIDOREDUCTASE DSBI"/>
    <property type="match status" value="1"/>
</dbReference>
<dbReference type="EMBL" id="CP123584">
    <property type="protein sequence ID" value="WZK90913.1"/>
    <property type="molecule type" value="Genomic_DNA"/>
</dbReference>
<accession>A0ABZ2XZ04</accession>
<keyword evidence="18" id="KW-1185">Reference proteome</keyword>
<evidence type="ECO:0000256" key="4">
    <source>
        <dbReference type="ARBA" id="ARBA00022519"/>
    </source>
</evidence>
<keyword evidence="2" id="KW-0813">Transport</keyword>
<evidence type="ECO:0000256" key="10">
    <source>
        <dbReference type="ARBA" id="ARBA00023157"/>
    </source>
</evidence>
<keyword evidence="10" id="KW-1015">Disulfide bond</keyword>
<evidence type="ECO:0000313" key="18">
    <source>
        <dbReference type="Proteomes" id="UP001623232"/>
    </source>
</evidence>
<dbReference type="InterPro" id="IPR003752">
    <property type="entry name" value="DiS_bond_form_DsbB/BdbC"/>
</dbReference>
<dbReference type="InterPro" id="IPR023380">
    <property type="entry name" value="DsbB-like_sf"/>
</dbReference>
<comment type="subunit">
    <text evidence="14">Interacts with DsbL.</text>
</comment>
<proteinExistence type="inferred from homology"/>
<evidence type="ECO:0000256" key="6">
    <source>
        <dbReference type="ARBA" id="ARBA00022982"/>
    </source>
</evidence>
<comment type="subcellular location">
    <subcellularLocation>
        <location evidence="1">Cell inner membrane</location>
        <topology evidence="1">Multi-pass membrane protein</topology>
    </subcellularLocation>
</comment>
<dbReference type="InterPro" id="IPR050183">
    <property type="entry name" value="DsbB"/>
</dbReference>
<evidence type="ECO:0000313" key="17">
    <source>
        <dbReference type="EMBL" id="WZK90913.1"/>
    </source>
</evidence>
<evidence type="ECO:0000256" key="15">
    <source>
        <dbReference type="ARBA" id="ARBA00039389"/>
    </source>
</evidence>
<evidence type="ECO:0000256" key="14">
    <source>
        <dbReference type="ARBA" id="ARBA00038526"/>
    </source>
</evidence>
<evidence type="ECO:0000256" key="8">
    <source>
        <dbReference type="ARBA" id="ARBA00023002"/>
    </source>
</evidence>
<feature type="transmembrane region" description="Helical" evidence="16">
    <location>
        <begin position="43"/>
        <end position="63"/>
    </location>
</feature>
<dbReference type="RefSeq" id="WP_406650198.1">
    <property type="nucleotide sequence ID" value="NZ_CP123584.1"/>
</dbReference>
<keyword evidence="5 16" id="KW-0812">Transmembrane</keyword>